<feature type="signal peptide" evidence="1">
    <location>
        <begin position="1"/>
        <end position="20"/>
    </location>
</feature>
<keyword evidence="3" id="KW-1185">Reference proteome</keyword>
<evidence type="ECO:0000256" key="1">
    <source>
        <dbReference type="SAM" id="SignalP"/>
    </source>
</evidence>
<evidence type="ECO:0008006" key="4">
    <source>
        <dbReference type="Google" id="ProtNLM"/>
    </source>
</evidence>
<dbReference type="EMBL" id="JADBJN010000001">
    <property type="protein sequence ID" value="KAG5683978.1"/>
    <property type="molecule type" value="Genomic_DNA"/>
</dbReference>
<accession>A0A9J6CNW0</accession>
<evidence type="ECO:0000313" key="2">
    <source>
        <dbReference type="EMBL" id="KAG5683978.1"/>
    </source>
</evidence>
<evidence type="ECO:0000313" key="3">
    <source>
        <dbReference type="Proteomes" id="UP001107558"/>
    </source>
</evidence>
<keyword evidence="1" id="KW-0732">Signal</keyword>
<gene>
    <name evidence="2" type="ORF">PVAND_013233</name>
</gene>
<organism evidence="2 3">
    <name type="scientific">Polypedilum vanderplanki</name>
    <name type="common">Sleeping chironomid midge</name>
    <dbReference type="NCBI Taxonomy" id="319348"/>
    <lineage>
        <taxon>Eukaryota</taxon>
        <taxon>Metazoa</taxon>
        <taxon>Ecdysozoa</taxon>
        <taxon>Arthropoda</taxon>
        <taxon>Hexapoda</taxon>
        <taxon>Insecta</taxon>
        <taxon>Pterygota</taxon>
        <taxon>Neoptera</taxon>
        <taxon>Endopterygota</taxon>
        <taxon>Diptera</taxon>
        <taxon>Nematocera</taxon>
        <taxon>Chironomoidea</taxon>
        <taxon>Chironomidae</taxon>
        <taxon>Chironominae</taxon>
        <taxon>Polypedilum</taxon>
        <taxon>Polypedilum</taxon>
    </lineage>
</organism>
<feature type="chain" id="PRO_5039896335" description="Leucine rich repeat protein" evidence="1">
    <location>
        <begin position="21"/>
        <end position="947"/>
    </location>
</feature>
<dbReference type="Gene3D" id="3.80.10.10">
    <property type="entry name" value="Ribonuclease Inhibitor"/>
    <property type="match status" value="1"/>
</dbReference>
<proteinExistence type="predicted"/>
<dbReference type="InterPro" id="IPR032675">
    <property type="entry name" value="LRR_dom_sf"/>
</dbReference>
<dbReference type="SUPFAM" id="SSF52058">
    <property type="entry name" value="L domain-like"/>
    <property type="match status" value="1"/>
</dbReference>
<protein>
    <recommendedName>
        <fullName evidence="4">Leucine rich repeat protein</fullName>
    </recommendedName>
</protein>
<comment type="caution">
    <text evidence="2">The sequence shown here is derived from an EMBL/GenBank/DDBJ whole genome shotgun (WGS) entry which is preliminary data.</text>
</comment>
<dbReference type="AlphaFoldDB" id="A0A9J6CNW0"/>
<dbReference type="Proteomes" id="UP001107558">
    <property type="component" value="Chromosome 1"/>
</dbReference>
<reference evidence="2" key="1">
    <citation type="submission" date="2021-03" db="EMBL/GenBank/DDBJ databases">
        <title>Chromosome level genome of the anhydrobiotic midge Polypedilum vanderplanki.</title>
        <authorList>
            <person name="Yoshida Y."/>
            <person name="Kikawada T."/>
            <person name="Gusev O."/>
        </authorList>
    </citation>
    <scope>NUCLEOTIDE SEQUENCE</scope>
    <source>
        <strain evidence="2">NIAS01</strain>
        <tissue evidence="2">Whole body or cell culture</tissue>
    </source>
</reference>
<name>A0A9J6CNW0_POLVA</name>
<sequence length="947" mass="110737">MNVIVKLIIVLAIFIASVNGIYIKCEIHNRSTVISDLNLPSIDRVEISRRYTCIGTVFLNQGKVNKVDHIYEASDLWGDKTGNHMKARDYRIKAIDLDDQDLFVIPKGISAYFSGLKSLSVDNCNIQRVTNEDIREFPKLTFFSAGFNGITELKSNLFEHNPNIQIVNFASNQIFVIGDLFLKNAMSMRILILEDNGCILENFEMHDIWSRKVVQKELSFFCSYSMGFGVGQNSQEDQNVYGSYGPDFIPYSAYDYGNLILSDEEFINVSTHDPNFVNCSENSHLVYDANDNIVILLPKYEEDFVNSITDFGERALKKVKEFFCDKFNICSNPNEIGTVKIEEIRAKISDPCFIDQSFCDDSLPKEKFHFLSNQNLMSRFCLVFPRMCQDSVDIRRSFYQYDEIDECTDRHKIIIEKDDQPFIQFLCKIYPEFCGLPSTVIDENETKIQSDYEYGYYDGDYSQSNNEYGLEYYNGDDNSYSAYCLMNPSSLHCKGQIKPYRSNIREFQSDELQAPEGIKDFLCNIFGCAQNDEYDNYDQYEYGTDPGIWDSITCIFNPNGPECSNRMAPIANNLQQYKHRLQLDPVVLEDLFCEIYGCSTDNNDQFGYDYQSDQPSIYDIVSCFFDSNHPECATTMRASQKNLKSFVKKLQSDPAVFENFYCRIFKCPNKNNGIQFLNQLGNNQYETEHQSDPGTWDDFICYISPNKCKTKKSDITGIWITPYQKRRFANESKEESIENSTEAILTLEINQTNKTENQEKDESIELILDDETSEFEVMITTNDKDEIENEPMVSMRLNDYKYYDDEYYRYDYEYTSYEYKYEYEYTAELNDEQYYNYGIKRSIEENNETKPNIHDLDVDSSTELIDVNSTDIYNNNLTKNEEIFEAEPVEHHTEDEDKIQNLPIYSTQFIQSRLNNNPEYDEYESYDYDSYYYYGYDEYSDNYNSYY</sequence>